<evidence type="ECO:0000313" key="1">
    <source>
        <dbReference type="EMBL" id="MLU14452.1"/>
    </source>
</evidence>
<gene>
    <name evidence="1" type="ORF">DRW31_19680</name>
</gene>
<reference evidence="1" key="1">
    <citation type="submission" date="2018-07" db="EMBL/GenBank/DDBJ databases">
        <authorList>
            <person name="Ashton P.M."/>
            <person name="Dallman T."/>
            <person name="Nair S."/>
            <person name="De Pinna E."/>
            <person name="Peters T."/>
            <person name="Grant K."/>
        </authorList>
    </citation>
    <scope>NUCLEOTIDE SEQUENCE [LARGE SCALE GENOMIC DNA]</scope>
    <source>
        <strain evidence="1">561031</strain>
    </source>
</reference>
<dbReference type="AlphaFoldDB" id="A0A403M6V5"/>
<sequence length="63" mass="7704">TTNLWFLLSTLYTVEHMVVRRRQEQRQNAAPYQWKKPERVRWKNTQTQVNGRTQRCCDIGLIR</sequence>
<dbReference type="Proteomes" id="UP000839527">
    <property type="component" value="Unassembled WGS sequence"/>
</dbReference>
<accession>A0A403M6V5</accession>
<dbReference type="EMBL" id="RVGV01000067">
    <property type="protein sequence ID" value="MLU14452.1"/>
    <property type="molecule type" value="Genomic_DNA"/>
</dbReference>
<organism evidence="1">
    <name type="scientific">Shigella dysenteriae</name>
    <dbReference type="NCBI Taxonomy" id="622"/>
    <lineage>
        <taxon>Bacteria</taxon>
        <taxon>Pseudomonadati</taxon>
        <taxon>Pseudomonadota</taxon>
        <taxon>Gammaproteobacteria</taxon>
        <taxon>Enterobacterales</taxon>
        <taxon>Enterobacteriaceae</taxon>
        <taxon>Shigella</taxon>
    </lineage>
</organism>
<protein>
    <submittedName>
        <fullName evidence="1">Uncharacterized protein</fullName>
    </submittedName>
</protein>
<feature type="non-terminal residue" evidence="1">
    <location>
        <position position="1"/>
    </location>
</feature>
<name>A0A403M6V5_SHIDY</name>
<proteinExistence type="predicted"/>
<comment type="caution">
    <text evidence="1">The sequence shown here is derived from an EMBL/GenBank/DDBJ whole genome shotgun (WGS) entry which is preliminary data.</text>
</comment>